<reference evidence="1" key="1">
    <citation type="journal article" date="2021" name="New Phytol.">
        <title>Evolutionary innovations through gain and loss of genes in the ectomycorrhizal Boletales.</title>
        <authorList>
            <person name="Wu G."/>
            <person name="Miyauchi S."/>
            <person name="Morin E."/>
            <person name="Kuo A."/>
            <person name="Drula E."/>
            <person name="Varga T."/>
            <person name="Kohler A."/>
            <person name="Feng B."/>
            <person name="Cao Y."/>
            <person name="Lipzen A."/>
            <person name="Daum C."/>
            <person name="Hundley H."/>
            <person name="Pangilinan J."/>
            <person name="Johnson J."/>
            <person name="Barry K."/>
            <person name="LaButti K."/>
            <person name="Ng V."/>
            <person name="Ahrendt S."/>
            <person name="Min B."/>
            <person name="Choi I.G."/>
            <person name="Park H."/>
            <person name="Plett J.M."/>
            <person name="Magnuson J."/>
            <person name="Spatafora J.W."/>
            <person name="Nagy L.G."/>
            <person name="Henrissat B."/>
            <person name="Grigoriev I.V."/>
            <person name="Yang Z.L."/>
            <person name="Xu J."/>
            <person name="Martin F.M."/>
        </authorList>
    </citation>
    <scope>NUCLEOTIDE SEQUENCE</scope>
    <source>
        <strain evidence="1">KUC20120723A-06</strain>
    </source>
</reference>
<name>A0ACB8BA46_9AGAM</name>
<dbReference type="EMBL" id="MU266489">
    <property type="protein sequence ID" value="KAH7922317.1"/>
    <property type="molecule type" value="Genomic_DNA"/>
</dbReference>
<protein>
    <submittedName>
        <fullName evidence="1">Glycoside hydrolase family 47 protein</fullName>
    </submittedName>
</protein>
<keyword evidence="2" id="KW-1185">Reference proteome</keyword>
<evidence type="ECO:0000313" key="2">
    <source>
        <dbReference type="Proteomes" id="UP000790709"/>
    </source>
</evidence>
<proteinExistence type="predicted"/>
<dbReference type="Proteomes" id="UP000790709">
    <property type="component" value="Unassembled WGS sequence"/>
</dbReference>
<sequence length="614" mass="69575">MTILGDILRSNPAAKISTSLHRKGISIRHVAFALAFSISLWTIYYNYLRRSDELQLFPEEVFYYPPETPEVWSDRALQVKNAFLHAYHGYERYAFPRDELRPLTNESIDNFNGWGVTAVDSLDTMLLMGLQEEYKRALPMVQQSNFSLPQNLDVPFFETTIRYLGGLLSAYALTNDDTLRAKADVLGTLLSPVFNTTSGFPRFSVDTFSDYGGSHNSVGVLAEIASFQLEYAYLGKVTGKKEHVDHATAATRAFAKADLSLSGGMYPTRWDINIGVPVNLHMSTGALADSGHEYTLKQYLLTAKTDKANLEMYIRATTHIINNLLFISPQRQLLYVTDIMTWKDDVRISHQFEHLACFFPGLLALGVHTLPLDRLDTLGINVTDLFKDLPVKHRKAYEELAHFNLADLHLWAAQGIAQTCYLTYADQPTGLGPETVQMRSGGPFGEIPWMEAMQVWRKRGRKGSPPGVGDKRQWAGDHNATTAKERDIAANSRDYGVRNQDYYLRPEAVESFYILWRITGDVRWRHRGWAVFEAIERVAKTPSGYASVNKVNTLKPKLQDSMPSYFLAETLKYLYLLFTDEDPVPLDKWVFNTEAHPFPVFEWSASEKAAYGIP</sequence>
<accession>A0ACB8BA46</accession>
<keyword evidence="1" id="KW-0378">Hydrolase</keyword>
<gene>
    <name evidence="1" type="ORF">BV22DRAFT_1037597</name>
</gene>
<evidence type="ECO:0000313" key="1">
    <source>
        <dbReference type="EMBL" id="KAH7922317.1"/>
    </source>
</evidence>
<comment type="caution">
    <text evidence="1">The sequence shown here is derived from an EMBL/GenBank/DDBJ whole genome shotgun (WGS) entry which is preliminary data.</text>
</comment>
<organism evidence="1 2">
    <name type="scientific">Leucogyrophana mollusca</name>
    <dbReference type="NCBI Taxonomy" id="85980"/>
    <lineage>
        <taxon>Eukaryota</taxon>
        <taxon>Fungi</taxon>
        <taxon>Dikarya</taxon>
        <taxon>Basidiomycota</taxon>
        <taxon>Agaricomycotina</taxon>
        <taxon>Agaricomycetes</taxon>
        <taxon>Agaricomycetidae</taxon>
        <taxon>Boletales</taxon>
        <taxon>Boletales incertae sedis</taxon>
        <taxon>Leucogyrophana</taxon>
    </lineage>
</organism>